<dbReference type="GO" id="GO:0080120">
    <property type="term" value="P:CAAX-box protein maturation"/>
    <property type="evidence" value="ECO:0007669"/>
    <property type="project" value="UniProtKB-ARBA"/>
</dbReference>
<dbReference type="InterPro" id="IPR003675">
    <property type="entry name" value="Rce1/LyrA-like_dom"/>
</dbReference>
<keyword evidence="2" id="KW-0482">Metalloprotease</keyword>
<evidence type="ECO:0000313" key="2">
    <source>
        <dbReference type="EMBL" id="TFB82530.1"/>
    </source>
</evidence>
<protein>
    <submittedName>
        <fullName evidence="2">CPBP family intramembrane metalloprotease</fullName>
    </submittedName>
</protein>
<reference evidence="2 3" key="1">
    <citation type="submission" date="2019-03" db="EMBL/GenBank/DDBJ databases">
        <title>Genomics of glacier-inhabiting Cryobacterium strains.</title>
        <authorList>
            <person name="Liu Q."/>
            <person name="Xin Y.-H."/>
        </authorList>
    </citation>
    <scope>NUCLEOTIDE SEQUENCE [LARGE SCALE GENOMIC DNA]</scope>
    <source>
        <strain evidence="2 3">Hh15</strain>
    </source>
</reference>
<keyword evidence="3" id="KW-1185">Reference proteome</keyword>
<dbReference type="GO" id="GO:0006508">
    <property type="term" value="P:proteolysis"/>
    <property type="evidence" value="ECO:0007669"/>
    <property type="project" value="UniProtKB-KW"/>
</dbReference>
<keyword evidence="2" id="KW-0645">Protease</keyword>
<sequence length="266" mass="28164">MPKYELSGLDTAVHGRIVRVALLALGACQPVFGSSLPFVVLAAVVALLLGLWLRHADAPEAKDAVVLVFSLYVVGLIPVVGLWPIGPAIAIAITAVISWRAGRLRRWRDWLRIGRLDGITWVTVAAVAGVSVVGLLLWQSVFDGQLPVTYGQLIESISAPVAVTGALGFAIVNGAIEDSIFFGILLTPMLQYFPPRWAVVLTALAFGLAHFHGVPSGVVGVILAGSWAVMLGYLRTRTGGMFATYLAHIVADTTIVAVLIPPLLMG</sequence>
<dbReference type="GO" id="GO:0008237">
    <property type="term" value="F:metallopeptidase activity"/>
    <property type="evidence" value="ECO:0007669"/>
    <property type="project" value="UniProtKB-KW"/>
</dbReference>
<dbReference type="GO" id="GO:0004175">
    <property type="term" value="F:endopeptidase activity"/>
    <property type="evidence" value="ECO:0007669"/>
    <property type="project" value="UniProtKB-ARBA"/>
</dbReference>
<evidence type="ECO:0000313" key="3">
    <source>
        <dbReference type="Proteomes" id="UP000297654"/>
    </source>
</evidence>
<dbReference type="RefSeq" id="WP_092112989.1">
    <property type="nucleotide sequence ID" value="NZ_FOCN01000043.1"/>
</dbReference>
<feature type="domain" description="CAAX prenyl protease 2/Lysostaphin resistance protein A-like" evidence="1">
    <location>
        <begin position="164"/>
        <end position="253"/>
    </location>
</feature>
<dbReference type="Pfam" id="PF02517">
    <property type="entry name" value="Rce1-like"/>
    <property type="match status" value="1"/>
</dbReference>
<gene>
    <name evidence="2" type="ORF">E3O10_17265</name>
</gene>
<name>A0A1H8MD85_9MICO</name>
<organism evidence="2 3">
    <name type="scientific">Cryobacterium luteum</name>
    <dbReference type="NCBI Taxonomy" id="1424661"/>
    <lineage>
        <taxon>Bacteria</taxon>
        <taxon>Bacillati</taxon>
        <taxon>Actinomycetota</taxon>
        <taxon>Actinomycetes</taxon>
        <taxon>Micrococcales</taxon>
        <taxon>Microbacteriaceae</taxon>
        <taxon>Cryobacterium</taxon>
    </lineage>
</organism>
<evidence type="ECO:0000259" key="1">
    <source>
        <dbReference type="Pfam" id="PF02517"/>
    </source>
</evidence>
<comment type="caution">
    <text evidence="2">The sequence shown here is derived from an EMBL/GenBank/DDBJ whole genome shotgun (WGS) entry which is preliminary data.</text>
</comment>
<dbReference type="OrthoDB" id="4772204at2"/>
<proteinExistence type="predicted"/>
<keyword evidence="2" id="KW-0378">Hydrolase</keyword>
<accession>A0A1H8MD85</accession>
<dbReference type="EMBL" id="SOFF01000057">
    <property type="protein sequence ID" value="TFB82530.1"/>
    <property type="molecule type" value="Genomic_DNA"/>
</dbReference>
<dbReference type="AlphaFoldDB" id="A0A1H8MD85"/>
<dbReference type="Proteomes" id="UP000297654">
    <property type="component" value="Unassembled WGS sequence"/>
</dbReference>